<feature type="region of interest" description="Disordered" evidence="1">
    <location>
        <begin position="220"/>
        <end position="289"/>
    </location>
</feature>
<sequence length="399" mass="45018">MVSTRASANSTASNNNSETSTSETDHNNSNKDVKNNNDKKKKTMESKKKSIKMTTTTTTRPAQRKDAEQMLLEATRCRTKKPAAATNLKKPPPLASNDEPLFPLPSTLLPRCVRVYGWSKSFAKRAVAAYTRFLQVQKLHPGLVPPPVIDSVWQQHVLDTSSYQSWCRTFFRKVLHYNPEQLSGRATSQAKIEILASLHATRKIVANHYTLDDDIWSIPTSATTTNNKKKRKPQDDYNHSDDDDDSTSSSSSNTDSDAPPRKRRRVDSKPAASSSPARQPLTIFVRWGQNPDPHRSSDLYFKIRPDTKMQRVFDRYTLYWNDATANANNNNQQQQQQDFCFFFGSKMVKSTDTAASLGLVTDDMIYATRCSAVEMEDDDDAQPSVPANVPVMRRTTWSP</sequence>
<evidence type="ECO:0008006" key="4">
    <source>
        <dbReference type="Google" id="ProtNLM"/>
    </source>
</evidence>
<dbReference type="Gene3D" id="3.10.20.90">
    <property type="entry name" value="Phosphatidylinositol 3-kinase Catalytic Subunit, Chain A, domain 1"/>
    <property type="match status" value="1"/>
</dbReference>
<feature type="compositionally biased region" description="Low complexity" evidence="1">
    <location>
        <begin position="1"/>
        <end position="22"/>
    </location>
</feature>
<proteinExistence type="predicted"/>
<protein>
    <recommendedName>
        <fullName evidence="4">Rad60/SUMO-like domain-containing protein</fullName>
    </recommendedName>
</protein>
<evidence type="ECO:0000256" key="1">
    <source>
        <dbReference type="SAM" id="MobiDB-lite"/>
    </source>
</evidence>
<name>A0A9N8E0L7_9STRA</name>
<dbReference type="CDD" id="cd01763">
    <property type="entry name" value="Ubl_SUMO_like"/>
    <property type="match status" value="1"/>
</dbReference>
<gene>
    <name evidence="2" type="ORF">SEMRO_527_G160570.1</name>
</gene>
<evidence type="ECO:0000313" key="3">
    <source>
        <dbReference type="Proteomes" id="UP001153069"/>
    </source>
</evidence>
<dbReference type="AlphaFoldDB" id="A0A9N8E0L7"/>
<keyword evidence="3" id="KW-1185">Reference proteome</keyword>
<dbReference type="Proteomes" id="UP001153069">
    <property type="component" value="Unassembled WGS sequence"/>
</dbReference>
<dbReference type="EMBL" id="CAICTM010000526">
    <property type="protein sequence ID" value="CAB9512272.1"/>
    <property type="molecule type" value="Genomic_DNA"/>
</dbReference>
<accession>A0A9N8E0L7</accession>
<comment type="caution">
    <text evidence="2">The sequence shown here is derived from an EMBL/GenBank/DDBJ whole genome shotgun (WGS) entry which is preliminary data.</text>
</comment>
<evidence type="ECO:0000313" key="2">
    <source>
        <dbReference type="EMBL" id="CAB9512272.1"/>
    </source>
</evidence>
<reference evidence="2" key="1">
    <citation type="submission" date="2020-06" db="EMBL/GenBank/DDBJ databases">
        <authorList>
            <consortium name="Plant Systems Biology data submission"/>
        </authorList>
    </citation>
    <scope>NUCLEOTIDE SEQUENCE</scope>
    <source>
        <strain evidence="2">D6</strain>
    </source>
</reference>
<organism evidence="2 3">
    <name type="scientific">Seminavis robusta</name>
    <dbReference type="NCBI Taxonomy" id="568900"/>
    <lineage>
        <taxon>Eukaryota</taxon>
        <taxon>Sar</taxon>
        <taxon>Stramenopiles</taxon>
        <taxon>Ochrophyta</taxon>
        <taxon>Bacillariophyta</taxon>
        <taxon>Bacillariophyceae</taxon>
        <taxon>Bacillariophycidae</taxon>
        <taxon>Naviculales</taxon>
        <taxon>Naviculaceae</taxon>
        <taxon>Seminavis</taxon>
    </lineage>
</organism>
<feature type="compositionally biased region" description="Basic and acidic residues" evidence="1">
    <location>
        <begin position="23"/>
        <end position="48"/>
    </location>
</feature>
<feature type="region of interest" description="Disordered" evidence="1">
    <location>
        <begin position="1"/>
        <end position="66"/>
    </location>
</feature>
<feature type="compositionally biased region" description="Low complexity" evidence="1">
    <location>
        <begin position="247"/>
        <end position="257"/>
    </location>
</feature>